<comment type="caution">
    <text evidence="2">The sequence shown here is derived from an EMBL/GenBank/DDBJ whole genome shotgun (WGS) entry which is preliminary data.</text>
</comment>
<feature type="transmembrane region" description="Helical" evidence="1">
    <location>
        <begin position="57"/>
        <end position="77"/>
    </location>
</feature>
<sequence>MVFLHNLTMAEILSRIVAAFVFSGLAGGVTAALLTLFREPAAKHAGRLSASPFRNVTLSGIFLAIAFRATWFLPLPLNAGPRRFGPVLAVLGAMAVMLALVPLMDLLRSPLHAALPRGPGYMVLAGIDTFQAVTVNSVVLGLLPLPGLWLGTMVPGLLPRLEKRWRKSTGIGLALAAILLILGWFPDLRPLLNALRLV</sequence>
<name>A0A3S3USH9_9RHOB</name>
<reference evidence="2 3" key="1">
    <citation type="journal article" date="2015" name="Int. J. Syst. Evol. Microbiol.">
        <title>Gemmobacter intermedius sp. nov., isolated from a white stork (Ciconia ciconia).</title>
        <authorList>
            <person name="Kampfer P."/>
            <person name="Jerzak L."/>
            <person name="Wilharm G."/>
            <person name="Golke J."/>
            <person name="Busse H.J."/>
            <person name="Glaeser S.P."/>
        </authorList>
    </citation>
    <scope>NUCLEOTIDE SEQUENCE [LARGE SCALE GENOMIC DNA]</scope>
    <source>
        <strain evidence="2 3">119/4</strain>
    </source>
</reference>
<evidence type="ECO:0000256" key="1">
    <source>
        <dbReference type="SAM" id="Phobius"/>
    </source>
</evidence>
<feature type="transmembrane region" description="Helical" evidence="1">
    <location>
        <begin position="170"/>
        <end position="186"/>
    </location>
</feature>
<keyword evidence="3" id="KW-1185">Reference proteome</keyword>
<keyword evidence="1" id="KW-1133">Transmembrane helix</keyword>
<feature type="transmembrane region" description="Helical" evidence="1">
    <location>
        <begin position="138"/>
        <end position="158"/>
    </location>
</feature>
<dbReference type="AlphaFoldDB" id="A0A3S3USH9"/>
<keyword evidence="1" id="KW-0472">Membrane</keyword>
<proteinExistence type="predicted"/>
<feature type="transmembrane region" description="Helical" evidence="1">
    <location>
        <begin position="12"/>
        <end position="37"/>
    </location>
</feature>
<dbReference type="EMBL" id="SBLC01000020">
    <property type="protein sequence ID" value="RWY39621.1"/>
    <property type="molecule type" value="Genomic_DNA"/>
</dbReference>
<gene>
    <name evidence="2" type="ORF">EP867_13375</name>
</gene>
<dbReference type="RefSeq" id="WP_128489991.1">
    <property type="nucleotide sequence ID" value="NZ_JBHLXB010000126.1"/>
</dbReference>
<evidence type="ECO:0000313" key="3">
    <source>
        <dbReference type="Proteomes" id="UP000287168"/>
    </source>
</evidence>
<organism evidence="2 3">
    <name type="scientific">Falsigemmobacter intermedius</name>
    <dbReference type="NCBI Taxonomy" id="1553448"/>
    <lineage>
        <taxon>Bacteria</taxon>
        <taxon>Pseudomonadati</taxon>
        <taxon>Pseudomonadota</taxon>
        <taxon>Alphaproteobacteria</taxon>
        <taxon>Rhodobacterales</taxon>
        <taxon>Paracoccaceae</taxon>
        <taxon>Falsigemmobacter</taxon>
    </lineage>
</organism>
<feature type="transmembrane region" description="Helical" evidence="1">
    <location>
        <begin position="84"/>
        <end position="104"/>
    </location>
</feature>
<keyword evidence="1" id="KW-0812">Transmembrane</keyword>
<evidence type="ECO:0000313" key="2">
    <source>
        <dbReference type="EMBL" id="RWY39621.1"/>
    </source>
</evidence>
<dbReference type="OrthoDB" id="9800627at2"/>
<accession>A0A3S3USH9</accession>
<protein>
    <submittedName>
        <fullName evidence="2">Uncharacterized protein</fullName>
    </submittedName>
</protein>
<dbReference type="Proteomes" id="UP000287168">
    <property type="component" value="Unassembled WGS sequence"/>
</dbReference>